<dbReference type="SUPFAM" id="SSF54001">
    <property type="entry name" value="Cysteine proteinases"/>
    <property type="match status" value="1"/>
</dbReference>
<dbReference type="Proteomes" id="UP000184388">
    <property type="component" value="Unassembled WGS sequence"/>
</dbReference>
<accession>A0A9X8N9B8</accession>
<protein>
    <submittedName>
        <fullName evidence="2">CHAP domain-containing protein</fullName>
    </submittedName>
</protein>
<evidence type="ECO:0000313" key="2">
    <source>
        <dbReference type="EMBL" id="SHN32555.1"/>
    </source>
</evidence>
<dbReference type="InterPro" id="IPR007921">
    <property type="entry name" value="CHAP_dom"/>
</dbReference>
<sequence>MGQAQTVIDTAANEIGYREGYSDGHWNNQQKYSPAVPGLEWSQGQPWCHTFVSWVFRTAELNDLAPVTASCAQGVQWFKGKGQFSRYPAVGAVIYFGSDGGRHVGIVERYDADNVYTIEGNTNQDGSAEGDGVYRKTRQRRDLYVYGYGYPAYAEGIDSADPHFTTQSGADTGAGASGRISTDEIDFSGKGSWDSGKTACTGHIKEALRIMGLPEDHWLGGMLTIAERETAHNSPRWQVNTTDSNARNTPELFGGRNAPDGHPGMCSRGMIQAIPQTFAQYHQAGTSTKIYDPVASAAAGINYIIDRYHVQRDGSNLTAKVQQADPNRPPKGY</sequence>
<organism evidence="2 3">
    <name type="scientific">Streptomyces yunnanensis</name>
    <dbReference type="NCBI Taxonomy" id="156453"/>
    <lineage>
        <taxon>Bacteria</taxon>
        <taxon>Bacillati</taxon>
        <taxon>Actinomycetota</taxon>
        <taxon>Actinomycetes</taxon>
        <taxon>Kitasatosporales</taxon>
        <taxon>Streptomycetaceae</taxon>
        <taxon>Streptomyces</taxon>
    </lineage>
</organism>
<dbReference type="Gene3D" id="3.90.1720.10">
    <property type="entry name" value="endopeptidase domain like (from Nostoc punctiforme)"/>
    <property type="match status" value="1"/>
</dbReference>
<reference evidence="3" key="1">
    <citation type="submission" date="2016-11" db="EMBL/GenBank/DDBJ databases">
        <authorList>
            <person name="Jaros S."/>
            <person name="Januszkiewicz K."/>
            <person name="Wedrychowicz H."/>
        </authorList>
    </citation>
    <scope>NUCLEOTIDE SEQUENCE [LARGE SCALE GENOMIC DNA]</scope>
    <source>
        <strain evidence="3">CGMCC 4.3555</strain>
    </source>
</reference>
<feature type="domain" description="Peptidase C51" evidence="1">
    <location>
        <begin position="43"/>
        <end position="121"/>
    </location>
</feature>
<dbReference type="Pfam" id="PF05257">
    <property type="entry name" value="CHAP"/>
    <property type="match status" value="1"/>
</dbReference>
<gene>
    <name evidence="2" type="ORF">SAMN05216268_13642</name>
</gene>
<comment type="caution">
    <text evidence="2">The sequence shown here is derived from an EMBL/GenBank/DDBJ whole genome shotgun (WGS) entry which is preliminary data.</text>
</comment>
<dbReference type="RefSeq" id="WP_073449968.1">
    <property type="nucleotide sequence ID" value="NZ_FRBK01000036.1"/>
</dbReference>
<name>A0A9X8N9B8_9ACTN</name>
<evidence type="ECO:0000313" key="3">
    <source>
        <dbReference type="Proteomes" id="UP000184388"/>
    </source>
</evidence>
<proteinExistence type="predicted"/>
<dbReference type="AlphaFoldDB" id="A0A9X8N9B8"/>
<dbReference type="EMBL" id="FRBK01000036">
    <property type="protein sequence ID" value="SHN32555.1"/>
    <property type="molecule type" value="Genomic_DNA"/>
</dbReference>
<dbReference type="InterPro" id="IPR038765">
    <property type="entry name" value="Papain-like_cys_pep_sf"/>
</dbReference>
<evidence type="ECO:0000259" key="1">
    <source>
        <dbReference type="Pfam" id="PF05257"/>
    </source>
</evidence>